<gene>
    <name evidence="15" type="ORF">FF38_04497</name>
</gene>
<dbReference type="OrthoDB" id="6358729at2759"/>
<organism evidence="15 16">
    <name type="scientific">Lucilia cuprina</name>
    <name type="common">Green bottle fly</name>
    <name type="synonym">Australian sheep blowfly</name>
    <dbReference type="NCBI Taxonomy" id="7375"/>
    <lineage>
        <taxon>Eukaryota</taxon>
        <taxon>Metazoa</taxon>
        <taxon>Ecdysozoa</taxon>
        <taxon>Arthropoda</taxon>
        <taxon>Hexapoda</taxon>
        <taxon>Insecta</taxon>
        <taxon>Pterygota</taxon>
        <taxon>Neoptera</taxon>
        <taxon>Endopterygota</taxon>
        <taxon>Diptera</taxon>
        <taxon>Brachycera</taxon>
        <taxon>Muscomorpha</taxon>
        <taxon>Oestroidea</taxon>
        <taxon>Calliphoridae</taxon>
        <taxon>Luciliinae</taxon>
        <taxon>Lucilia</taxon>
    </lineage>
</organism>
<evidence type="ECO:0000256" key="1">
    <source>
        <dbReference type="ARBA" id="ARBA00004651"/>
    </source>
</evidence>
<feature type="transmembrane region" description="Helical" evidence="13">
    <location>
        <begin position="219"/>
        <end position="244"/>
    </location>
</feature>
<protein>
    <recommendedName>
        <fullName evidence="14">G-protein coupled receptors family 1 profile domain-containing protein</fullName>
    </recommendedName>
</protein>
<dbReference type="GO" id="GO:0043410">
    <property type="term" value="P:positive regulation of MAPK cascade"/>
    <property type="evidence" value="ECO:0007669"/>
    <property type="project" value="TreeGrafter"/>
</dbReference>
<keyword evidence="3" id="KW-1003">Cell membrane</keyword>
<feature type="domain" description="G-protein coupled receptors family 1 profile" evidence="14">
    <location>
        <begin position="235"/>
        <end position="684"/>
    </location>
</feature>
<keyword evidence="10 11" id="KW-0807">Transducer</keyword>
<evidence type="ECO:0000256" key="10">
    <source>
        <dbReference type="ARBA" id="ARBA00023224"/>
    </source>
</evidence>
<dbReference type="GO" id="GO:0071880">
    <property type="term" value="P:adenylate cyclase-activating adrenergic receptor signaling pathway"/>
    <property type="evidence" value="ECO:0007669"/>
    <property type="project" value="TreeGrafter"/>
</dbReference>
<dbReference type="SUPFAM" id="SSF81321">
    <property type="entry name" value="Family A G protein-coupled receptor-like"/>
    <property type="match status" value="1"/>
</dbReference>
<feature type="transmembrane region" description="Helical" evidence="13">
    <location>
        <begin position="632"/>
        <end position="653"/>
    </location>
</feature>
<keyword evidence="5 13" id="KW-1133">Transmembrane helix</keyword>
<dbReference type="PANTHER" id="PTHR24248">
    <property type="entry name" value="ADRENERGIC RECEPTOR-RELATED G-PROTEIN COUPLED RECEPTOR"/>
    <property type="match status" value="1"/>
</dbReference>
<dbReference type="STRING" id="7375.A0A0L0BQG7"/>
<evidence type="ECO:0000256" key="2">
    <source>
        <dbReference type="ARBA" id="ARBA00010663"/>
    </source>
</evidence>
<keyword evidence="4 11" id="KW-0812">Transmembrane</keyword>
<name>A0A0L0BQG7_LUCCU</name>
<dbReference type="Gene3D" id="1.20.1070.10">
    <property type="entry name" value="Rhodopsin 7-helix transmembrane proteins"/>
    <property type="match status" value="2"/>
</dbReference>
<dbReference type="PRINTS" id="PR00237">
    <property type="entry name" value="GPCRRHODOPSN"/>
</dbReference>
<feature type="region of interest" description="Disordered" evidence="12">
    <location>
        <begin position="581"/>
        <end position="623"/>
    </location>
</feature>
<feature type="transmembrane region" description="Helical" evidence="13">
    <location>
        <begin position="256"/>
        <end position="281"/>
    </location>
</feature>
<feature type="compositionally biased region" description="Basic residues" evidence="12">
    <location>
        <begin position="591"/>
        <end position="616"/>
    </location>
</feature>
<comment type="subcellular location">
    <subcellularLocation>
        <location evidence="1">Cell membrane</location>
        <topology evidence="1">Multi-pass membrane protein</topology>
    </subcellularLocation>
</comment>
<accession>A0A0L0BQG7</accession>
<feature type="transmembrane region" description="Helical" evidence="13">
    <location>
        <begin position="665"/>
        <end position="687"/>
    </location>
</feature>
<dbReference type="GO" id="GO:0004993">
    <property type="term" value="F:G protein-coupled serotonin receptor activity"/>
    <property type="evidence" value="ECO:0007669"/>
    <property type="project" value="UniProtKB-ARBA"/>
</dbReference>
<keyword evidence="6 11" id="KW-0297">G-protein coupled receptor</keyword>
<evidence type="ECO:0000256" key="5">
    <source>
        <dbReference type="ARBA" id="ARBA00022989"/>
    </source>
</evidence>
<reference evidence="15 16" key="1">
    <citation type="journal article" date="2015" name="Nat. Commun.">
        <title>Lucilia cuprina genome unlocks parasitic fly biology to underpin future interventions.</title>
        <authorList>
            <person name="Anstead C.A."/>
            <person name="Korhonen P.K."/>
            <person name="Young N.D."/>
            <person name="Hall R.S."/>
            <person name="Jex A.R."/>
            <person name="Murali S.C."/>
            <person name="Hughes D.S."/>
            <person name="Lee S.F."/>
            <person name="Perry T."/>
            <person name="Stroehlein A.J."/>
            <person name="Ansell B.R."/>
            <person name="Breugelmans B."/>
            <person name="Hofmann A."/>
            <person name="Qu J."/>
            <person name="Dugan S."/>
            <person name="Lee S.L."/>
            <person name="Chao H."/>
            <person name="Dinh H."/>
            <person name="Han Y."/>
            <person name="Doddapaneni H.V."/>
            <person name="Worley K.C."/>
            <person name="Muzny D.M."/>
            <person name="Ioannidis P."/>
            <person name="Waterhouse R.M."/>
            <person name="Zdobnov E.M."/>
            <person name="James P.J."/>
            <person name="Bagnall N.H."/>
            <person name="Kotze A.C."/>
            <person name="Gibbs R.A."/>
            <person name="Richards S."/>
            <person name="Batterham P."/>
            <person name="Gasser R.B."/>
        </authorList>
    </citation>
    <scope>NUCLEOTIDE SEQUENCE [LARGE SCALE GENOMIC DNA]</scope>
    <source>
        <strain evidence="15 16">LS</strain>
        <tissue evidence="15">Full body</tissue>
    </source>
</reference>
<keyword evidence="8" id="KW-1015">Disulfide bond</keyword>
<keyword evidence="16" id="KW-1185">Reference proteome</keyword>
<evidence type="ECO:0000256" key="6">
    <source>
        <dbReference type="ARBA" id="ARBA00023040"/>
    </source>
</evidence>
<evidence type="ECO:0000256" key="7">
    <source>
        <dbReference type="ARBA" id="ARBA00023136"/>
    </source>
</evidence>
<dbReference type="PROSITE" id="PS50262">
    <property type="entry name" value="G_PROTEIN_RECEP_F1_2"/>
    <property type="match status" value="1"/>
</dbReference>
<feature type="transmembrane region" description="Helical" evidence="13">
    <location>
        <begin position="336"/>
        <end position="359"/>
    </location>
</feature>
<dbReference type="Pfam" id="PF00001">
    <property type="entry name" value="7tm_1"/>
    <property type="match status" value="1"/>
</dbReference>
<feature type="transmembrane region" description="Helical" evidence="13">
    <location>
        <begin position="287"/>
        <end position="315"/>
    </location>
</feature>
<evidence type="ECO:0000256" key="8">
    <source>
        <dbReference type="ARBA" id="ARBA00023157"/>
    </source>
</evidence>
<dbReference type="AlphaFoldDB" id="A0A0L0BQG7"/>
<dbReference type="InterPro" id="IPR000276">
    <property type="entry name" value="GPCR_Rhodpsn"/>
</dbReference>
<keyword evidence="9 11" id="KW-0675">Receptor</keyword>
<dbReference type="Proteomes" id="UP000037069">
    <property type="component" value="Unassembled WGS sequence"/>
</dbReference>
<proteinExistence type="inferred from homology"/>
<dbReference type="OMA" id="WRCKRLA"/>
<keyword evidence="7 13" id="KW-0472">Membrane</keyword>
<feature type="transmembrane region" description="Helical" evidence="13">
    <location>
        <begin position="379"/>
        <end position="401"/>
    </location>
</feature>
<evidence type="ECO:0000313" key="15">
    <source>
        <dbReference type="EMBL" id="KNC22330.1"/>
    </source>
</evidence>
<evidence type="ECO:0000256" key="3">
    <source>
        <dbReference type="ARBA" id="ARBA00022475"/>
    </source>
</evidence>
<evidence type="ECO:0000256" key="11">
    <source>
        <dbReference type="RuleBase" id="RU000688"/>
    </source>
</evidence>
<dbReference type="SMART" id="SM01381">
    <property type="entry name" value="7TM_GPCR_Srsx"/>
    <property type="match status" value="1"/>
</dbReference>
<sequence length="718" mass="79684">MTIQQQEKPHILSLLYETIKATTTAAVTTSIQKTKTTLINNYNYESENNLTATTSTTTTTYELLHMKTNTTTTAAAATTTTTTTANLLPKTAFLYASSPLTTTATSTATSSSSTPTTSLPHHYHLWENATLSSASASTTTTSLVVDLVESLTSLENFNNNLANSTGLISSPLPLNGNFTWDATTATATTITISTRTSSNVATLPPFIDSYLVGMAWSKALVVAIFMLLILVTVVGNTLVILAVLTTRRLRTVTNCFVLNLAITDWLVGTCVMPPAVIHYIAEGVWRFGWILCDIWISLDVLLCTASILSLCAISLDRYLAVTQPLTYSKNRRTKRLALFMIFIVWVTALSITCPPYLGWYEPGRRDEGYTVCRYNQNKGYVVFSAMGSFFIPLAVMLYVYLKIGYVLTSRRQRIVRDANSERTADHEIDCDNFLSESEHFHCGPQKFPSFKTRWTIEGSASAGNSKTNSLKCSKCNKNYIDQNSLKHQASFYELVEISRLSVQTTVLPPVATCTSINCRYGDGTCTPTAAATTNVTFSIGGDGLGQRGSSLPIQTLHCTDSRTSFSETCLAQTMSQIGKYATNGQQQQQQHHGHHTNNQHHNHQHGHHHHHHHRVPMRVSTTKRDTKTAKTLTMVMGGFIACWLPFFVYYILIPFLPPAAVSEGLMSFLTWVGWVNCAINPFIYAFYNPDFRTAFWRLTCKRICKQKSPANHMTMFRG</sequence>
<dbReference type="PROSITE" id="PS00237">
    <property type="entry name" value="G_PROTEIN_RECEP_F1_1"/>
    <property type="match status" value="1"/>
</dbReference>
<dbReference type="GO" id="GO:0005886">
    <property type="term" value="C:plasma membrane"/>
    <property type="evidence" value="ECO:0007669"/>
    <property type="project" value="UniProtKB-SubCell"/>
</dbReference>
<dbReference type="EMBL" id="JRES01001516">
    <property type="protein sequence ID" value="KNC22330.1"/>
    <property type="molecule type" value="Genomic_DNA"/>
</dbReference>
<evidence type="ECO:0000256" key="13">
    <source>
        <dbReference type="SAM" id="Phobius"/>
    </source>
</evidence>
<dbReference type="InterPro" id="IPR017452">
    <property type="entry name" value="GPCR_Rhodpsn_7TM"/>
</dbReference>
<dbReference type="FunFam" id="1.20.1070.10:FF:000523">
    <property type="entry name" value="5-hydroxytryptamine receptor 2B"/>
    <property type="match status" value="1"/>
</dbReference>
<evidence type="ECO:0000256" key="9">
    <source>
        <dbReference type="ARBA" id="ARBA00023170"/>
    </source>
</evidence>
<evidence type="ECO:0000256" key="4">
    <source>
        <dbReference type="ARBA" id="ARBA00022692"/>
    </source>
</evidence>
<evidence type="ECO:0000256" key="12">
    <source>
        <dbReference type="SAM" id="MobiDB-lite"/>
    </source>
</evidence>
<evidence type="ECO:0000259" key="14">
    <source>
        <dbReference type="PROSITE" id="PS50262"/>
    </source>
</evidence>
<evidence type="ECO:0000313" key="16">
    <source>
        <dbReference type="Proteomes" id="UP000037069"/>
    </source>
</evidence>
<dbReference type="PANTHER" id="PTHR24248:SF199">
    <property type="entry name" value="IP13425P-RELATED"/>
    <property type="match status" value="1"/>
</dbReference>
<comment type="similarity">
    <text evidence="2 11">Belongs to the G-protein coupled receptor 1 family.</text>
</comment>
<comment type="caution">
    <text evidence="15">The sequence shown here is derived from an EMBL/GenBank/DDBJ whole genome shotgun (WGS) entry which is preliminary data.</text>
</comment>